<name>A0A975RBE3_9GAMM</name>
<dbReference type="RefSeq" id="WP_215584680.1">
    <property type="nucleotide sequence ID" value="NZ_CP073754.1"/>
</dbReference>
<keyword evidence="1" id="KW-0732">Signal</keyword>
<feature type="chain" id="PRO_5037478728" evidence="1">
    <location>
        <begin position="22"/>
        <end position="198"/>
    </location>
</feature>
<dbReference type="AlphaFoldDB" id="A0A975RBE3"/>
<dbReference type="KEGG" id="mpad:KEF85_07695"/>
<sequence length="198" mass="20827">MKNTLIAASLGLAIYLPLAEAEQFNFSYIDTADGVNLAGIMIGTLEADNNTVAVTSVQDVTFNGVAATPTPLIYNADVAYSVAYPGTTGHPAFPIAPGFPDSTTPLVTLDGSYMNFTAAVLPDLYDGFQFYVGNSLAVSVLGGNYYMGGTSYGYTMPSYVQSDWQMSAVPVSAVPLPTSLPLFATGLASMAWRRCKAV</sequence>
<dbReference type="EMBL" id="CP073754">
    <property type="protein sequence ID" value="QWF72318.1"/>
    <property type="molecule type" value="Genomic_DNA"/>
</dbReference>
<accession>A0A975RBE3</accession>
<evidence type="ECO:0000313" key="2">
    <source>
        <dbReference type="EMBL" id="QWF72318.1"/>
    </source>
</evidence>
<reference evidence="2" key="1">
    <citation type="submission" date="2021-04" db="EMBL/GenBank/DDBJ databases">
        <title>Draft genome sequence data of methanotrophic Methylovulum sp. strain S1L and Methylomonas sp. strain S2AM isolated from boreal lake water columns.</title>
        <authorList>
            <person name="Rissanen A.J."/>
            <person name="Mangayil R."/>
            <person name="Svenning M.M."/>
            <person name="Khanongnuch R."/>
        </authorList>
    </citation>
    <scope>NUCLEOTIDE SEQUENCE</scope>
    <source>
        <strain evidence="2">S2AM</strain>
    </source>
</reference>
<organism evidence="2 3">
    <name type="scientific">Methylomonas paludis</name>
    <dbReference type="NCBI Taxonomy" id="1173101"/>
    <lineage>
        <taxon>Bacteria</taxon>
        <taxon>Pseudomonadati</taxon>
        <taxon>Pseudomonadota</taxon>
        <taxon>Gammaproteobacteria</taxon>
        <taxon>Methylococcales</taxon>
        <taxon>Methylococcaceae</taxon>
        <taxon>Methylomonas</taxon>
    </lineage>
</organism>
<gene>
    <name evidence="2" type="ORF">KEF85_07695</name>
</gene>
<dbReference type="Proteomes" id="UP000676649">
    <property type="component" value="Chromosome"/>
</dbReference>
<evidence type="ECO:0000313" key="3">
    <source>
        <dbReference type="Proteomes" id="UP000676649"/>
    </source>
</evidence>
<proteinExistence type="predicted"/>
<feature type="signal peptide" evidence="1">
    <location>
        <begin position="1"/>
        <end position="21"/>
    </location>
</feature>
<evidence type="ECO:0000256" key="1">
    <source>
        <dbReference type="SAM" id="SignalP"/>
    </source>
</evidence>
<keyword evidence="3" id="KW-1185">Reference proteome</keyword>
<protein>
    <submittedName>
        <fullName evidence="2">PEP-CTERM sorting domain-containing protein</fullName>
    </submittedName>
</protein>